<feature type="region of interest" description="Disordered" evidence="1">
    <location>
        <begin position="34"/>
        <end position="56"/>
    </location>
</feature>
<evidence type="ECO:0000256" key="1">
    <source>
        <dbReference type="SAM" id="MobiDB-lite"/>
    </source>
</evidence>
<accession>A0ABS8SL04</accession>
<gene>
    <name evidence="2" type="ORF">HAX54_040986</name>
</gene>
<dbReference type="EMBL" id="JACEIK010000586">
    <property type="protein sequence ID" value="MCD7459478.1"/>
    <property type="molecule type" value="Genomic_DNA"/>
</dbReference>
<keyword evidence="3" id="KW-1185">Reference proteome</keyword>
<protein>
    <submittedName>
        <fullName evidence="2">Uncharacterized protein</fullName>
    </submittedName>
</protein>
<comment type="caution">
    <text evidence="2">The sequence shown here is derived from an EMBL/GenBank/DDBJ whole genome shotgun (WGS) entry which is preliminary data.</text>
</comment>
<organism evidence="2 3">
    <name type="scientific">Datura stramonium</name>
    <name type="common">Jimsonweed</name>
    <name type="synonym">Common thornapple</name>
    <dbReference type="NCBI Taxonomy" id="4076"/>
    <lineage>
        <taxon>Eukaryota</taxon>
        <taxon>Viridiplantae</taxon>
        <taxon>Streptophyta</taxon>
        <taxon>Embryophyta</taxon>
        <taxon>Tracheophyta</taxon>
        <taxon>Spermatophyta</taxon>
        <taxon>Magnoliopsida</taxon>
        <taxon>eudicotyledons</taxon>
        <taxon>Gunneridae</taxon>
        <taxon>Pentapetalae</taxon>
        <taxon>asterids</taxon>
        <taxon>lamiids</taxon>
        <taxon>Solanales</taxon>
        <taxon>Solanaceae</taxon>
        <taxon>Solanoideae</taxon>
        <taxon>Datureae</taxon>
        <taxon>Datura</taxon>
    </lineage>
</organism>
<dbReference type="Proteomes" id="UP000823775">
    <property type="component" value="Unassembled WGS sequence"/>
</dbReference>
<feature type="non-terminal residue" evidence="2">
    <location>
        <position position="1"/>
    </location>
</feature>
<evidence type="ECO:0000313" key="3">
    <source>
        <dbReference type="Proteomes" id="UP000823775"/>
    </source>
</evidence>
<feature type="compositionally biased region" description="Polar residues" evidence="1">
    <location>
        <begin position="36"/>
        <end position="56"/>
    </location>
</feature>
<sequence>DCFASAMNPLRRYITHCSESAAVKLAKPNTHWGSCPSGQLKSTPHTSLSPTLNNLA</sequence>
<evidence type="ECO:0000313" key="2">
    <source>
        <dbReference type="EMBL" id="MCD7459478.1"/>
    </source>
</evidence>
<reference evidence="2 3" key="1">
    <citation type="journal article" date="2021" name="BMC Genomics">
        <title>Datura genome reveals duplications of psychoactive alkaloid biosynthetic genes and high mutation rate following tissue culture.</title>
        <authorList>
            <person name="Rajewski A."/>
            <person name="Carter-House D."/>
            <person name="Stajich J."/>
            <person name="Litt A."/>
        </authorList>
    </citation>
    <scope>NUCLEOTIDE SEQUENCE [LARGE SCALE GENOMIC DNA]</scope>
    <source>
        <strain evidence="2">AR-01</strain>
    </source>
</reference>
<name>A0ABS8SL04_DATST</name>
<proteinExistence type="predicted"/>